<keyword evidence="3" id="KW-1185">Reference proteome</keyword>
<dbReference type="EMBL" id="JABSTR010000001">
    <property type="protein sequence ID" value="KAH9361889.1"/>
    <property type="molecule type" value="Genomic_DNA"/>
</dbReference>
<name>A0A9J6FHR1_HAELO</name>
<accession>A0A9J6FHR1</accession>
<proteinExistence type="predicted"/>
<dbReference type="VEuPathDB" id="VectorBase:HLOH_058456"/>
<gene>
    <name evidence="2" type="ORF">HPB48_003702</name>
</gene>
<keyword evidence="1" id="KW-0812">Transmembrane</keyword>
<evidence type="ECO:0000313" key="3">
    <source>
        <dbReference type="Proteomes" id="UP000821853"/>
    </source>
</evidence>
<evidence type="ECO:0000313" key="2">
    <source>
        <dbReference type="EMBL" id="KAH9361889.1"/>
    </source>
</evidence>
<protein>
    <submittedName>
        <fullName evidence="2">Uncharacterized protein</fullName>
    </submittedName>
</protein>
<organism evidence="2 3">
    <name type="scientific">Haemaphysalis longicornis</name>
    <name type="common">Bush tick</name>
    <dbReference type="NCBI Taxonomy" id="44386"/>
    <lineage>
        <taxon>Eukaryota</taxon>
        <taxon>Metazoa</taxon>
        <taxon>Ecdysozoa</taxon>
        <taxon>Arthropoda</taxon>
        <taxon>Chelicerata</taxon>
        <taxon>Arachnida</taxon>
        <taxon>Acari</taxon>
        <taxon>Parasitiformes</taxon>
        <taxon>Ixodida</taxon>
        <taxon>Ixodoidea</taxon>
        <taxon>Ixodidae</taxon>
        <taxon>Haemaphysalinae</taxon>
        <taxon>Haemaphysalis</taxon>
    </lineage>
</organism>
<feature type="transmembrane region" description="Helical" evidence="1">
    <location>
        <begin position="73"/>
        <end position="96"/>
    </location>
</feature>
<keyword evidence="1" id="KW-1133">Transmembrane helix</keyword>
<dbReference type="AlphaFoldDB" id="A0A9J6FHR1"/>
<sequence>MTQTDGDLGKGSCKIFLSVTLNGTASTQVSHVGSEDCATQVDLIPKPTVVCGDEERSCVFTGYRYLNERKDSFTLLCGVGANAFALLLSLLAPLVVRSTDAPIPQKLVIFLMKMKLGSCLCQHRCVIRHPQDNCESDILLHIKQLAEGHGEVDT</sequence>
<reference evidence="2 3" key="1">
    <citation type="journal article" date="2020" name="Cell">
        <title>Large-Scale Comparative Analyses of Tick Genomes Elucidate Their Genetic Diversity and Vector Capacities.</title>
        <authorList>
            <consortium name="Tick Genome and Microbiome Consortium (TIGMIC)"/>
            <person name="Jia N."/>
            <person name="Wang J."/>
            <person name="Shi W."/>
            <person name="Du L."/>
            <person name="Sun Y."/>
            <person name="Zhan W."/>
            <person name="Jiang J.F."/>
            <person name="Wang Q."/>
            <person name="Zhang B."/>
            <person name="Ji P."/>
            <person name="Bell-Sakyi L."/>
            <person name="Cui X.M."/>
            <person name="Yuan T.T."/>
            <person name="Jiang B.G."/>
            <person name="Yang W.F."/>
            <person name="Lam T.T."/>
            <person name="Chang Q.C."/>
            <person name="Ding S.J."/>
            <person name="Wang X.J."/>
            <person name="Zhu J.G."/>
            <person name="Ruan X.D."/>
            <person name="Zhao L."/>
            <person name="Wei J.T."/>
            <person name="Ye R.Z."/>
            <person name="Que T.C."/>
            <person name="Du C.H."/>
            <person name="Zhou Y.H."/>
            <person name="Cheng J.X."/>
            <person name="Dai P.F."/>
            <person name="Guo W.B."/>
            <person name="Han X.H."/>
            <person name="Huang E.J."/>
            <person name="Li L.F."/>
            <person name="Wei W."/>
            <person name="Gao Y.C."/>
            <person name="Liu J.Z."/>
            <person name="Shao H.Z."/>
            <person name="Wang X."/>
            <person name="Wang C.C."/>
            <person name="Yang T.C."/>
            <person name="Huo Q.B."/>
            <person name="Li W."/>
            <person name="Chen H.Y."/>
            <person name="Chen S.E."/>
            <person name="Zhou L.G."/>
            <person name="Ni X.B."/>
            <person name="Tian J.H."/>
            <person name="Sheng Y."/>
            <person name="Liu T."/>
            <person name="Pan Y.S."/>
            <person name="Xia L.Y."/>
            <person name="Li J."/>
            <person name="Zhao F."/>
            <person name="Cao W.C."/>
        </authorList>
    </citation>
    <scope>NUCLEOTIDE SEQUENCE [LARGE SCALE GENOMIC DNA]</scope>
    <source>
        <strain evidence="2">HaeL-2018</strain>
    </source>
</reference>
<keyword evidence="1" id="KW-0472">Membrane</keyword>
<evidence type="ECO:0000256" key="1">
    <source>
        <dbReference type="SAM" id="Phobius"/>
    </source>
</evidence>
<dbReference type="Proteomes" id="UP000821853">
    <property type="component" value="Chromosome 1"/>
</dbReference>
<comment type="caution">
    <text evidence="2">The sequence shown here is derived from an EMBL/GenBank/DDBJ whole genome shotgun (WGS) entry which is preliminary data.</text>
</comment>